<dbReference type="InterPro" id="IPR032632">
    <property type="entry name" value="Peptidase_M16_M"/>
</dbReference>
<dbReference type="SUPFAM" id="SSF63411">
    <property type="entry name" value="LuxS/MPP-like metallohydrolase"/>
    <property type="match status" value="4"/>
</dbReference>
<evidence type="ECO:0000259" key="11">
    <source>
        <dbReference type="Pfam" id="PF16187"/>
    </source>
</evidence>
<dbReference type="FunFam" id="3.30.830.10:FF:000012">
    <property type="entry name" value="Protease 3"/>
    <property type="match status" value="1"/>
</dbReference>
<keyword evidence="5" id="KW-0378">Hydrolase</keyword>
<dbReference type="GO" id="GO:0051603">
    <property type="term" value="P:proteolysis involved in protein catabolic process"/>
    <property type="evidence" value="ECO:0007669"/>
    <property type="project" value="TreeGrafter"/>
</dbReference>
<dbReference type="InterPro" id="IPR050626">
    <property type="entry name" value="Peptidase_M16"/>
</dbReference>
<dbReference type="GO" id="GO:0043171">
    <property type="term" value="P:peptide catabolic process"/>
    <property type="evidence" value="ECO:0007669"/>
    <property type="project" value="TreeGrafter"/>
</dbReference>
<dbReference type="Pfam" id="PF22456">
    <property type="entry name" value="PqqF-like_C_4"/>
    <property type="match status" value="1"/>
</dbReference>
<dbReference type="Gene3D" id="1.25.40.10">
    <property type="entry name" value="Tetratricopeptide repeat domain"/>
    <property type="match status" value="1"/>
</dbReference>
<dbReference type="Pfam" id="PF05193">
    <property type="entry name" value="Peptidase_M16_C"/>
    <property type="match status" value="1"/>
</dbReference>
<evidence type="ECO:0000256" key="3">
    <source>
        <dbReference type="ARBA" id="ARBA00022670"/>
    </source>
</evidence>
<dbReference type="GO" id="GO:0005739">
    <property type="term" value="C:mitochondrion"/>
    <property type="evidence" value="ECO:0007669"/>
    <property type="project" value="TreeGrafter"/>
</dbReference>
<comment type="caution">
    <text evidence="13">The sequence shown here is derived from an EMBL/GenBank/DDBJ whole genome shotgun (WGS) entry which is preliminary data.</text>
</comment>
<organism evidence="13 14">
    <name type="scientific">Symbiodinium microadriaticum</name>
    <name type="common">Dinoflagellate</name>
    <name type="synonym">Zooxanthella microadriatica</name>
    <dbReference type="NCBI Taxonomy" id="2951"/>
    <lineage>
        <taxon>Eukaryota</taxon>
        <taxon>Sar</taxon>
        <taxon>Alveolata</taxon>
        <taxon>Dinophyceae</taxon>
        <taxon>Suessiales</taxon>
        <taxon>Symbiodiniaceae</taxon>
        <taxon>Symbiodinium</taxon>
    </lineage>
</organism>
<dbReference type="InterPro" id="IPR011990">
    <property type="entry name" value="TPR-like_helical_dom_sf"/>
</dbReference>
<evidence type="ECO:0000256" key="4">
    <source>
        <dbReference type="ARBA" id="ARBA00022723"/>
    </source>
</evidence>
<dbReference type="InterPro" id="IPR011765">
    <property type="entry name" value="Pept_M16_N"/>
</dbReference>
<feature type="domain" description="Peptidase M16 C-terminal" evidence="10">
    <location>
        <begin position="289"/>
        <end position="466"/>
    </location>
</feature>
<evidence type="ECO:0000313" key="14">
    <source>
        <dbReference type="Proteomes" id="UP000186817"/>
    </source>
</evidence>
<dbReference type="PANTHER" id="PTHR43690:SF18">
    <property type="entry name" value="INSULIN-DEGRADING ENZYME-RELATED"/>
    <property type="match status" value="1"/>
</dbReference>
<keyword evidence="14" id="KW-1185">Reference proteome</keyword>
<keyword evidence="6" id="KW-0862">Zinc</keyword>
<dbReference type="InterPro" id="IPR007863">
    <property type="entry name" value="Peptidase_M16_C"/>
</dbReference>
<dbReference type="InterPro" id="IPR054734">
    <property type="entry name" value="PqqF-like_C_4"/>
</dbReference>
<dbReference type="Pfam" id="PF14938">
    <property type="entry name" value="SNAP"/>
    <property type="match status" value="1"/>
</dbReference>
<feature type="domain" description="Peptidase M16 N-terminal" evidence="9">
    <location>
        <begin position="130"/>
        <end position="264"/>
    </location>
</feature>
<feature type="domain" description="Peptidase M16 middle/third" evidence="11">
    <location>
        <begin position="476"/>
        <end position="806"/>
    </location>
</feature>
<comment type="cofactor">
    <cofactor evidence="1">
        <name>Zn(2+)</name>
        <dbReference type="ChEBI" id="CHEBI:29105"/>
    </cofactor>
</comment>
<evidence type="ECO:0000259" key="10">
    <source>
        <dbReference type="Pfam" id="PF05193"/>
    </source>
</evidence>
<reference evidence="13 14" key="1">
    <citation type="submission" date="2016-02" db="EMBL/GenBank/DDBJ databases">
        <title>Genome analysis of coral dinoflagellate symbionts highlights evolutionary adaptations to a symbiotic lifestyle.</title>
        <authorList>
            <person name="Aranda M."/>
            <person name="Li Y."/>
            <person name="Liew Y.J."/>
            <person name="Baumgarten S."/>
            <person name="Simakov O."/>
            <person name="Wilson M."/>
            <person name="Piel J."/>
            <person name="Ashoor H."/>
            <person name="Bougouffa S."/>
            <person name="Bajic V.B."/>
            <person name="Ryu T."/>
            <person name="Ravasi T."/>
            <person name="Bayer T."/>
            <person name="Micklem G."/>
            <person name="Kim H."/>
            <person name="Bhak J."/>
            <person name="Lajeunesse T.C."/>
            <person name="Voolstra C.R."/>
        </authorList>
    </citation>
    <scope>NUCLEOTIDE SEQUENCE [LARGE SCALE GENOMIC DNA]</scope>
    <source>
        <strain evidence="13 14">CCMP2467</strain>
    </source>
</reference>
<evidence type="ECO:0000256" key="2">
    <source>
        <dbReference type="ARBA" id="ARBA00007261"/>
    </source>
</evidence>
<name>A0A1Q9DHR7_SYMMI</name>
<dbReference type="Gene3D" id="3.30.830.10">
    <property type="entry name" value="Metalloenzyme, LuxS/M16 peptidase-like"/>
    <property type="match status" value="4"/>
</dbReference>
<comment type="similarity">
    <text evidence="2">Belongs to the peptidase M16 family.</text>
</comment>
<evidence type="ECO:0000259" key="9">
    <source>
        <dbReference type="Pfam" id="PF00675"/>
    </source>
</evidence>
<dbReference type="GO" id="GO:0005829">
    <property type="term" value="C:cytosol"/>
    <property type="evidence" value="ECO:0007669"/>
    <property type="project" value="TreeGrafter"/>
</dbReference>
<dbReference type="Pfam" id="PF16187">
    <property type="entry name" value="Peptidase_M16_M"/>
    <property type="match status" value="1"/>
</dbReference>
<dbReference type="Pfam" id="PF00675">
    <property type="entry name" value="Peptidase_M16"/>
    <property type="match status" value="1"/>
</dbReference>
<keyword evidence="7" id="KW-0482">Metalloprotease</keyword>
<dbReference type="GO" id="GO:0046872">
    <property type="term" value="F:metal ion binding"/>
    <property type="evidence" value="ECO:0007669"/>
    <property type="project" value="UniProtKB-KW"/>
</dbReference>
<dbReference type="InterPro" id="IPR011249">
    <property type="entry name" value="Metalloenz_LuxS/M16"/>
</dbReference>
<evidence type="ECO:0000259" key="12">
    <source>
        <dbReference type="Pfam" id="PF22456"/>
    </source>
</evidence>
<feature type="region of interest" description="Disordered" evidence="8">
    <location>
        <begin position="1"/>
        <end position="24"/>
    </location>
</feature>
<dbReference type="PANTHER" id="PTHR43690">
    <property type="entry name" value="NARDILYSIN"/>
    <property type="match status" value="1"/>
</dbReference>
<keyword evidence="3" id="KW-0645">Protease</keyword>
<protein>
    <submittedName>
        <fullName evidence="13">Insulin-degrading enzyme</fullName>
    </submittedName>
</protein>
<dbReference type="OMA" id="FLECYIH"/>
<evidence type="ECO:0000256" key="8">
    <source>
        <dbReference type="SAM" id="MobiDB-lite"/>
    </source>
</evidence>
<dbReference type="OrthoDB" id="952271at2759"/>
<dbReference type="GO" id="GO:0004222">
    <property type="term" value="F:metalloendopeptidase activity"/>
    <property type="evidence" value="ECO:0007669"/>
    <property type="project" value="TreeGrafter"/>
</dbReference>
<evidence type="ECO:0000256" key="1">
    <source>
        <dbReference type="ARBA" id="ARBA00001947"/>
    </source>
</evidence>
<evidence type="ECO:0000313" key="13">
    <source>
        <dbReference type="EMBL" id="OLP94703.1"/>
    </source>
</evidence>
<dbReference type="FunFam" id="3.30.830.10:FF:000005">
    <property type="entry name" value="nardilysin isoform X1"/>
    <property type="match status" value="1"/>
</dbReference>
<keyword evidence="4" id="KW-0479">Metal-binding</keyword>
<feature type="domain" description="Coenzyme PQQ synthesis protein F-like C-terminal lobe" evidence="12">
    <location>
        <begin position="920"/>
        <end position="1017"/>
    </location>
</feature>
<dbReference type="SUPFAM" id="SSF48452">
    <property type="entry name" value="TPR-like"/>
    <property type="match status" value="1"/>
</dbReference>
<proteinExistence type="inferred from homology"/>
<sequence>MSLRPALYASTGPAARTGSSRTPNRQLRDAWLRHRRSVGQQSQAGKIPLASISLGLGGLLAGARARHFSKTSSGPWLRRSGALGLRAPLCRALATETLATKVLAEGPEIRTPPGDPRSYRVLQLENGLQVLLASDPSASTSAAALTVHCGTFQDPQDRLGLAHFHEHMLFLGTEKFPKEDEYSKYLSEHGGDSNAFTMSEYTTYYFKVASPFLDEALDRFAQFFISPTFDPSGIEREMKAVDSESTNYSTEDGWRLLQVLKATAAPEHPFFSFDVGNLDTLGSNDLDNTRKQLVEWNKTHYQAGAMKLVVVGSDSLDTLQELATEKFCSVPAGSGREMVYPVKPWPSSQVGRVVKCVPLKDSRSISACWPLPPVQKYLFAKPELYLAHLLGHEGAGSLHDALNQFGWVDQLSSGTAHSFTDEQLFAINITLTPEGDAHREEVLALLFEYVETIRSAGPKEEIFKELASLQEIGFAHKEDSPLPDDFAASAAMALHRYPANEVLRGPFALDEWRSDVVAEYLSTLTPTNCLIMVTSDGFREESTAQSASDQGWKPEEWYKAYYKLEALDKDHLDQWREKLEVALQGQPSGLKLPEPNRFIPNDFSLRASDGEGAEVTKLPMEVLPPNPLMDSGMLRLWHKVDKAFKTPREYVLAHVHTAAYDAGPEVVTMMRLFCSVVSDDLNTFSYDASVAGLGYNLEFADNLTMSVGGFNDKLPDLLKVVVGRIATLLEEIETIAEAVKGASSEEELLAALGDRGQELLEKLEVQRQILLQDYKNFTREDPWSVGNYYLSQLMLRKSWHLSEYIEVLERGPDLAATAAAVRTAFSHVQVDMLVHGNATAEEAKSVADTVCASLKRLGAEPLKELRKKEITQLPLNSTTVFEYDLAALNPAQENCSTQVVYQVGPTNEDLSRDACVSLVCRIAHVSAFQRLRTELQLGYIVQAFPWVNEHICGFSVLVQGPHEHPQKVDELIETWLEDFGQELEAMTEEDFQKNVEALVNERTQRYSRLLQEATRHWAEILPRRYQFERILESTEALKSVKKEDVAAFFEEYLAKGAPSRRKLSVRVLGTTADGKKSDDLGESDEMLTNVHELRDFHGRTESFPPLVKSIAFMHVALGAAKAREHLSKAEQALKPSWMSLKFSPDHLSASMEFSQAATQFRAANMLQESADAWAKSGEMKEQLHDLFGAGRAYESAGGICDGSGPDGAAAAMRHWQKAVQCFRIAGKADVAAKLLLKMAGIKEKQGDIESAKSAFQDALGLYEDEEKDYELGDVYKTYIGFLIRSGALEDALVAMDGHIGVLSRQKSLPFAHKELLSKIVLLGQLEDTVRAEEILNATQVDGALH</sequence>
<evidence type="ECO:0000256" key="7">
    <source>
        <dbReference type="ARBA" id="ARBA00023049"/>
    </source>
</evidence>
<dbReference type="Proteomes" id="UP000186817">
    <property type="component" value="Unassembled WGS sequence"/>
</dbReference>
<gene>
    <name evidence="13" type="primary">IDE</name>
    <name evidence="13" type="ORF">AK812_SmicGene23243</name>
</gene>
<evidence type="ECO:0000256" key="6">
    <source>
        <dbReference type="ARBA" id="ARBA00022833"/>
    </source>
</evidence>
<accession>A0A1Q9DHR7</accession>
<evidence type="ECO:0000256" key="5">
    <source>
        <dbReference type="ARBA" id="ARBA00022801"/>
    </source>
</evidence>
<dbReference type="EMBL" id="LSRX01000532">
    <property type="protein sequence ID" value="OLP94703.1"/>
    <property type="molecule type" value="Genomic_DNA"/>
</dbReference>